<dbReference type="Pfam" id="PF02566">
    <property type="entry name" value="OsmC"/>
    <property type="match status" value="1"/>
</dbReference>
<keyword evidence="2" id="KW-1185">Reference proteome</keyword>
<keyword evidence="1" id="KW-0560">Oxidoreductase</keyword>
<dbReference type="InterPro" id="IPR015946">
    <property type="entry name" value="KH_dom-like_a/b"/>
</dbReference>
<dbReference type="InterPro" id="IPR036102">
    <property type="entry name" value="OsmC/Ohrsf"/>
</dbReference>
<dbReference type="InterPro" id="IPR003718">
    <property type="entry name" value="OsmC/Ohr_fam"/>
</dbReference>
<protein>
    <submittedName>
        <fullName evidence="1">OsmC family protein</fullName>
        <ecNumber evidence="1">1.11.1.-</ecNumber>
    </submittedName>
</protein>
<evidence type="ECO:0000313" key="1">
    <source>
        <dbReference type="EMBL" id="MFC3457079.1"/>
    </source>
</evidence>
<reference evidence="2" key="1">
    <citation type="journal article" date="2019" name="Int. J. Syst. Evol. Microbiol.">
        <title>The Global Catalogue of Microorganisms (GCM) 10K type strain sequencing project: providing services to taxonomists for standard genome sequencing and annotation.</title>
        <authorList>
            <consortium name="The Broad Institute Genomics Platform"/>
            <consortium name="The Broad Institute Genome Sequencing Center for Infectious Disease"/>
            <person name="Wu L."/>
            <person name="Ma J."/>
        </authorList>
    </citation>
    <scope>NUCLEOTIDE SEQUENCE [LARGE SCALE GENOMIC DNA]</scope>
    <source>
        <strain evidence="2">CCM 7480</strain>
    </source>
</reference>
<dbReference type="EC" id="1.11.1.-" evidence="1"/>
<comment type="caution">
    <text evidence="1">The sequence shown here is derived from an EMBL/GenBank/DDBJ whole genome shotgun (WGS) entry which is preliminary data.</text>
</comment>
<proteinExistence type="predicted"/>
<dbReference type="EMBL" id="JBHRVV010000001">
    <property type="protein sequence ID" value="MFC3457079.1"/>
    <property type="molecule type" value="Genomic_DNA"/>
</dbReference>
<dbReference type="Gene3D" id="3.30.300.20">
    <property type="match status" value="1"/>
</dbReference>
<keyword evidence="1" id="KW-0575">Peroxidase</keyword>
<accession>A0ABV7PGI9</accession>
<dbReference type="GO" id="GO:0004601">
    <property type="term" value="F:peroxidase activity"/>
    <property type="evidence" value="ECO:0007669"/>
    <property type="project" value="UniProtKB-KW"/>
</dbReference>
<sequence>MQITAIVTNSAAGHDVTVRTGNSVQPLRVPPKSAGKGSAINGGEFLMLALATCYCNDLYREAERLGVPIDGVEVEASAEFPGVGLAATNITYRASVSSPAAHSVLARLLCETDAVAEVHNTVRAGVPVELVRRQA</sequence>
<dbReference type="RefSeq" id="WP_312553816.1">
    <property type="nucleotide sequence ID" value="NZ_JBHRVV010000001.1"/>
</dbReference>
<dbReference type="Proteomes" id="UP001595665">
    <property type="component" value="Unassembled WGS sequence"/>
</dbReference>
<organism evidence="1 2">
    <name type="scientific">Massilia haematophila</name>
    <dbReference type="NCBI Taxonomy" id="457923"/>
    <lineage>
        <taxon>Bacteria</taxon>
        <taxon>Pseudomonadati</taxon>
        <taxon>Pseudomonadota</taxon>
        <taxon>Betaproteobacteria</taxon>
        <taxon>Burkholderiales</taxon>
        <taxon>Oxalobacteraceae</taxon>
        <taxon>Telluria group</taxon>
        <taxon>Massilia</taxon>
    </lineage>
</organism>
<evidence type="ECO:0000313" key="2">
    <source>
        <dbReference type="Proteomes" id="UP001595665"/>
    </source>
</evidence>
<gene>
    <name evidence="1" type="ORF">ACFOPH_02275</name>
</gene>
<name>A0ABV7PGI9_9BURK</name>
<dbReference type="SUPFAM" id="SSF82784">
    <property type="entry name" value="OsmC-like"/>
    <property type="match status" value="1"/>
</dbReference>